<evidence type="ECO:0000313" key="2">
    <source>
        <dbReference type="EMBL" id="MCS4556580.1"/>
    </source>
</evidence>
<keyword evidence="3" id="KW-1185">Reference proteome</keyword>
<dbReference type="GO" id="GO:0008168">
    <property type="term" value="F:methyltransferase activity"/>
    <property type="evidence" value="ECO:0007669"/>
    <property type="project" value="UniProtKB-KW"/>
</dbReference>
<protein>
    <submittedName>
        <fullName evidence="2">SAM-dependent methyltransferase TehB</fullName>
        <ecNumber evidence="2">2.1.1.-</ecNumber>
    </submittedName>
</protein>
<evidence type="ECO:0000259" key="1">
    <source>
        <dbReference type="Pfam" id="PF03848"/>
    </source>
</evidence>
<dbReference type="SUPFAM" id="SSF53335">
    <property type="entry name" value="S-adenosyl-L-methionine-dependent methyltransferases"/>
    <property type="match status" value="1"/>
</dbReference>
<feature type="domain" description="Tellurite resistance methyltransferase TehB-like" evidence="1">
    <location>
        <begin position="86"/>
        <end position="277"/>
    </location>
</feature>
<dbReference type="GO" id="GO:0032259">
    <property type="term" value="P:methylation"/>
    <property type="evidence" value="ECO:0007669"/>
    <property type="project" value="UniProtKB-KW"/>
</dbReference>
<proteinExistence type="predicted"/>
<dbReference type="EC" id="2.1.1.-" evidence="2"/>
<dbReference type="NCBIfam" id="TIGR00477">
    <property type="entry name" value="tehB"/>
    <property type="match status" value="1"/>
</dbReference>
<organism evidence="2 3">
    <name type="scientific">Shewanella electrica</name>
    <dbReference type="NCBI Taxonomy" id="515560"/>
    <lineage>
        <taxon>Bacteria</taxon>
        <taxon>Pseudomonadati</taxon>
        <taxon>Pseudomonadota</taxon>
        <taxon>Gammaproteobacteria</taxon>
        <taxon>Alteromonadales</taxon>
        <taxon>Shewanellaceae</taxon>
        <taxon>Shewanella</taxon>
    </lineage>
</organism>
<dbReference type="RefSeq" id="WP_238895985.1">
    <property type="nucleotide sequence ID" value="NZ_JAKOGG010000005.1"/>
</dbReference>
<dbReference type="EMBL" id="JAKOGG010000005">
    <property type="protein sequence ID" value="MCS4556580.1"/>
    <property type="molecule type" value="Genomic_DNA"/>
</dbReference>
<dbReference type="InterPro" id="IPR014710">
    <property type="entry name" value="RmlC-like_jellyroll"/>
</dbReference>
<dbReference type="NCBIfam" id="NF008992">
    <property type="entry name" value="PRK12335.1"/>
    <property type="match status" value="1"/>
</dbReference>
<evidence type="ECO:0000313" key="3">
    <source>
        <dbReference type="Proteomes" id="UP001201549"/>
    </source>
</evidence>
<dbReference type="PIRSF" id="PIRSF005215">
    <property type="entry name" value="TehB"/>
    <property type="match status" value="1"/>
</dbReference>
<dbReference type="InterPro" id="IPR004537">
    <property type="entry name" value="Tellurite-R_MeTrfase_TehB"/>
</dbReference>
<reference evidence="3" key="2">
    <citation type="submission" date="2023-07" db="EMBL/GenBank/DDBJ databases">
        <title>Shewanella mangrovi sp. nov., an acetaldehyde- degrading bacterium isolated from mangrove sediment.</title>
        <authorList>
            <person name="Liu Y."/>
        </authorList>
    </citation>
    <scope>NUCLEOTIDE SEQUENCE [LARGE SCALE GENOMIC DNA]</scope>
    <source>
        <strain evidence="3">C32</strain>
    </source>
</reference>
<dbReference type="InterPro" id="IPR014431">
    <property type="entry name" value="Tellurite-R_TehB-2"/>
</dbReference>
<dbReference type="Pfam" id="PF03848">
    <property type="entry name" value="TehB"/>
    <property type="match status" value="1"/>
</dbReference>
<dbReference type="NCBIfam" id="NF008405">
    <property type="entry name" value="PRK11207.1"/>
    <property type="match status" value="1"/>
</dbReference>
<gene>
    <name evidence="2" type="primary">tehB</name>
    <name evidence="2" type="ORF">L9G74_09030</name>
</gene>
<reference evidence="2 3" key="1">
    <citation type="submission" date="2022-02" db="EMBL/GenBank/DDBJ databases">
        <authorList>
            <person name="Zhuang L."/>
        </authorList>
    </citation>
    <scope>NUCLEOTIDE SEQUENCE [LARGE SCALE GENOMIC DNA]</scope>
    <source>
        <strain evidence="2 3">C32</strain>
    </source>
</reference>
<name>A0ABT2FJR9_9GAMM</name>
<accession>A0ABT2FJR9</accession>
<dbReference type="Proteomes" id="UP001201549">
    <property type="component" value="Unassembled WGS sequence"/>
</dbReference>
<sequence length="283" mass="31290">MSQASLISYRTTPVVDHAQLTETLTSIASTAPSSWLLFHVSEGSLELSLNGQRQQVTAASKLAPIAVAELAELTSSADVKLQLELLCSAEDYYGYRHQLTRTHSEVIAAMPYLNGGKALDLGCGNGRNSLYLNLKGFAVQGYDRNSLSIANVKRIIDAEQISNIRVDEHDLSSLVIEGDYDFMLSTVVMMFLPPATVPNLIRQMQQHTKEGGVNLIVSAMDTADYPCNVGFPFCFKENELLNYYAGWDIVKYNEHVGELHKLDEQGNRIKLRFATLLARKVSA</sequence>
<keyword evidence="2" id="KW-0808">Transferase</keyword>
<dbReference type="InterPro" id="IPR015985">
    <property type="entry name" value="TehB-like_dom"/>
</dbReference>
<dbReference type="Gene3D" id="3.40.50.150">
    <property type="entry name" value="Vaccinia Virus protein VP39"/>
    <property type="match status" value="1"/>
</dbReference>
<dbReference type="InterPro" id="IPR029063">
    <property type="entry name" value="SAM-dependent_MTases_sf"/>
</dbReference>
<keyword evidence="2" id="KW-0489">Methyltransferase</keyword>
<dbReference type="Gene3D" id="2.60.120.10">
    <property type="entry name" value="Jelly Rolls"/>
    <property type="match status" value="1"/>
</dbReference>
<comment type="caution">
    <text evidence="2">The sequence shown here is derived from an EMBL/GenBank/DDBJ whole genome shotgun (WGS) entry which is preliminary data.</text>
</comment>
<dbReference type="CDD" id="cd02440">
    <property type="entry name" value="AdoMet_MTases"/>
    <property type="match status" value="1"/>
</dbReference>